<name>A0A2J6QCU0_9HELO</name>
<evidence type="ECO:0000313" key="2">
    <source>
        <dbReference type="Proteomes" id="UP000235672"/>
    </source>
</evidence>
<accession>A0A2J6QCU0</accession>
<gene>
    <name evidence="1" type="ORF">NA56DRAFT_700560</name>
</gene>
<keyword evidence="2" id="KW-1185">Reference proteome</keyword>
<protein>
    <submittedName>
        <fullName evidence="1">Uncharacterized protein</fullName>
    </submittedName>
</protein>
<dbReference type="EMBL" id="KZ613473">
    <property type="protein sequence ID" value="PMD24091.1"/>
    <property type="molecule type" value="Genomic_DNA"/>
</dbReference>
<evidence type="ECO:0000313" key="1">
    <source>
        <dbReference type="EMBL" id="PMD24091.1"/>
    </source>
</evidence>
<dbReference type="Proteomes" id="UP000235672">
    <property type="component" value="Unassembled WGS sequence"/>
</dbReference>
<dbReference type="AlphaFoldDB" id="A0A2J6QCU0"/>
<proteinExistence type="predicted"/>
<organism evidence="1 2">
    <name type="scientific">Hyaloscypha hepaticicola</name>
    <dbReference type="NCBI Taxonomy" id="2082293"/>
    <lineage>
        <taxon>Eukaryota</taxon>
        <taxon>Fungi</taxon>
        <taxon>Dikarya</taxon>
        <taxon>Ascomycota</taxon>
        <taxon>Pezizomycotina</taxon>
        <taxon>Leotiomycetes</taxon>
        <taxon>Helotiales</taxon>
        <taxon>Hyaloscyphaceae</taxon>
        <taxon>Hyaloscypha</taxon>
    </lineage>
</organism>
<sequence>MATFAAVDALAAVHRACPLHGAYSDRVLMLCGLWRACLRSFPRLAGNYPVPDQVFGSRGSSATMVLTSGRENNTEKAPPLVGKISRFTYWSVYQGIRRWSHSKQQQKNERLKAKKVLADFKKYKDRGREEYNTCDIHD</sequence>
<reference evidence="1 2" key="1">
    <citation type="submission" date="2016-05" db="EMBL/GenBank/DDBJ databases">
        <title>A degradative enzymes factory behind the ericoid mycorrhizal symbiosis.</title>
        <authorList>
            <consortium name="DOE Joint Genome Institute"/>
            <person name="Martino E."/>
            <person name="Morin E."/>
            <person name="Grelet G."/>
            <person name="Kuo A."/>
            <person name="Kohler A."/>
            <person name="Daghino S."/>
            <person name="Barry K."/>
            <person name="Choi C."/>
            <person name="Cichocki N."/>
            <person name="Clum A."/>
            <person name="Copeland A."/>
            <person name="Hainaut M."/>
            <person name="Haridas S."/>
            <person name="Labutti K."/>
            <person name="Lindquist E."/>
            <person name="Lipzen A."/>
            <person name="Khouja H.-R."/>
            <person name="Murat C."/>
            <person name="Ohm R."/>
            <person name="Olson A."/>
            <person name="Spatafora J."/>
            <person name="Veneault-Fourrey C."/>
            <person name="Henrissat B."/>
            <person name="Grigoriev I."/>
            <person name="Martin F."/>
            <person name="Perotto S."/>
        </authorList>
    </citation>
    <scope>NUCLEOTIDE SEQUENCE [LARGE SCALE GENOMIC DNA]</scope>
    <source>
        <strain evidence="1 2">UAMH 7357</strain>
    </source>
</reference>